<organism evidence="2 3">
    <name type="scientific">Geodermatophilus maliterrae</name>
    <dbReference type="NCBI Taxonomy" id="3162531"/>
    <lineage>
        <taxon>Bacteria</taxon>
        <taxon>Bacillati</taxon>
        <taxon>Actinomycetota</taxon>
        <taxon>Actinomycetes</taxon>
        <taxon>Geodermatophilales</taxon>
        <taxon>Geodermatophilaceae</taxon>
        <taxon>Geodermatophilus</taxon>
    </lineage>
</organism>
<reference evidence="2 3" key="1">
    <citation type="submission" date="2024-06" db="EMBL/GenBank/DDBJ databases">
        <title>Draft genome sequence of Geodermatophilus badlandi, a novel member of the Geodermatophilaceae isolated from badland sedimentary rocks in the Red desert, Wyoming, USA.</title>
        <authorList>
            <person name="Ben Tekaya S."/>
            <person name="Nouioui I."/>
            <person name="Flores G.M."/>
            <person name="Shaal M.N."/>
            <person name="Bredoire F."/>
            <person name="Basile F."/>
            <person name="Van Diepen L."/>
            <person name="Ward N.L."/>
        </authorList>
    </citation>
    <scope>NUCLEOTIDE SEQUENCE [LARGE SCALE GENOMIC DNA]</scope>
    <source>
        <strain evidence="2 3">WL48A</strain>
    </source>
</reference>
<evidence type="ECO:0000313" key="2">
    <source>
        <dbReference type="EMBL" id="MEX5721259.1"/>
    </source>
</evidence>
<dbReference type="InterPro" id="IPR015939">
    <property type="entry name" value="Fum_Rdtase/Succ_DH_flav-like_C"/>
</dbReference>
<comment type="caution">
    <text evidence="2">The sequence shown here is derived from an EMBL/GenBank/DDBJ whole genome shotgun (WGS) entry which is preliminary data.</text>
</comment>
<proteinExistence type="predicted"/>
<sequence length="61" mass="6720">TVAGALTAAATAREETRGCHWREDHPGTDDDWRVHLDVRLDDGGRLRLTRRPVGTPAGTAW</sequence>
<dbReference type="SUPFAM" id="SSF46977">
    <property type="entry name" value="Succinate dehydrogenase/fumarate reductase flavoprotein C-terminal domain"/>
    <property type="match status" value="1"/>
</dbReference>
<dbReference type="Proteomes" id="UP001560045">
    <property type="component" value="Unassembled WGS sequence"/>
</dbReference>
<evidence type="ECO:0000259" key="1">
    <source>
        <dbReference type="Pfam" id="PF02910"/>
    </source>
</evidence>
<protein>
    <submittedName>
        <fullName evidence="2">L-aspartate oxidase</fullName>
    </submittedName>
</protein>
<dbReference type="Pfam" id="PF02910">
    <property type="entry name" value="Succ_DH_flav_C"/>
    <property type="match status" value="1"/>
</dbReference>
<accession>A0ABV3XKZ7</accession>
<feature type="non-terminal residue" evidence="2">
    <location>
        <position position="1"/>
    </location>
</feature>
<dbReference type="EMBL" id="JBFNXQ010000116">
    <property type="protein sequence ID" value="MEX5721259.1"/>
    <property type="molecule type" value="Genomic_DNA"/>
</dbReference>
<dbReference type="InterPro" id="IPR037099">
    <property type="entry name" value="Fum_R/Succ_DH_flav-like_C_sf"/>
</dbReference>
<name>A0ABV3XKZ7_9ACTN</name>
<evidence type="ECO:0000313" key="3">
    <source>
        <dbReference type="Proteomes" id="UP001560045"/>
    </source>
</evidence>
<dbReference type="Gene3D" id="1.20.58.100">
    <property type="entry name" value="Fumarate reductase/succinate dehydrogenase flavoprotein-like, C-terminal domain"/>
    <property type="match status" value="1"/>
</dbReference>
<gene>
    <name evidence="2" type="ORF">ABQ292_23175</name>
</gene>
<feature type="domain" description="Fumarate reductase/succinate dehydrogenase flavoprotein-like C-terminal" evidence="1">
    <location>
        <begin position="2"/>
        <end position="54"/>
    </location>
</feature>
<keyword evidence="3" id="KW-1185">Reference proteome</keyword>